<comment type="caution">
    <text evidence="1">The sequence shown here is derived from an EMBL/GenBank/DDBJ whole genome shotgun (WGS) entry which is preliminary data.</text>
</comment>
<proteinExistence type="predicted"/>
<name>A0ABW6K237_9BACI</name>
<gene>
    <name evidence="1" type="ORF">ACFYKT_18115</name>
</gene>
<protein>
    <submittedName>
        <fullName evidence="1">Uncharacterized protein</fullName>
    </submittedName>
</protein>
<sequence length="66" mass="7179">MGLPNKGLNQGQQLLKGMIEFGEHIVKPFISLGGKQLQRGGKGSNELMKLSVDTLKALKKMKDGLK</sequence>
<evidence type="ECO:0000313" key="1">
    <source>
        <dbReference type="EMBL" id="MFE8698241.1"/>
    </source>
</evidence>
<dbReference type="Proteomes" id="UP001601058">
    <property type="component" value="Unassembled WGS sequence"/>
</dbReference>
<organism evidence="1 2">
    <name type="scientific">Cytobacillus mangrovibacter</name>
    <dbReference type="NCBI Taxonomy" id="3299024"/>
    <lineage>
        <taxon>Bacteria</taxon>
        <taxon>Bacillati</taxon>
        <taxon>Bacillota</taxon>
        <taxon>Bacilli</taxon>
        <taxon>Bacillales</taxon>
        <taxon>Bacillaceae</taxon>
        <taxon>Cytobacillus</taxon>
    </lineage>
</organism>
<evidence type="ECO:0000313" key="2">
    <source>
        <dbReference type="Proteomes" id="UP001601058"/>
    </source>
</evidence>
<keyword evidence="2" id="KW-1185">Reference proteome</keyword>
<accession>A0ABW6K237</accession>
<reference evidence="1 2" key="1">
    <citation type="submission" date="2024-08" db="EMBL/GenBank/DDBJ databases">
        <title>Two novel Cytobacillus novel species.</title>
        <authorList>
            <person name="Liu G."/>
        </authorList>
    </citation>
    <scope>NUCLEOTIDE SEQUENCE [LARGE SCALE GENOMIC DNA]</scope>
    <source>
        <strain evidence="1 2">FJAT-53684</strain>
    </source>
</reference>
<dbReference type="RefSeq" id="WP_389222448.1">
    <property type="nucleotide sequence ID" value="NZ_JBIACJ010000012.1"/>
</dbReference>
<dbReference type="EMBL" id="JBIACJ010000012">
    <property type="protein sequence ID" value="MFE8698241.1"/>
    <property type="molecule type" value="Genomic_DNA"/>
</dbReference>